<organism evidence="1 2">
    <name type="scientific">Triangularia setosa</name>
    <dbReference type="NCBI Taxonomy" id="2587417"/>
    <lineage>
        <taxon>Eukaryota</taxon>
        <taxon>Fungi</taxon>
        <taxon>Dikarya</taxon>
        <taxon>Ascomycota</taxon>
        <taxon>Pezizomycotina</taxon>
        <taxon>Sordariomycetes</taxon>
        <taxon>Sordariomycetidae</taxon>
        <taxon>Sordariales</taxon>
        <taxon>Podosporaceae</taxon>
        <taxon>Triangularia</taxon>
    </lineage>
</organism>
<dbReference type="EMBL" id="MU866161">
    <property type="protein sequence ID" value="KAK4177558.1"/>
    <property type="molecule type" value="Genomic_DNA"/>
</dbReference>
<reference evidence="1" key="1">
    <citation type="journal article" date="2023" name="Mol. Phylogenet. Evol.">
        <title>Genome-scale phylogeny and comparative genomics of the fungal order Sordariales.</title>
        <authorList>
            <person name="Hensen N."/>
            <person name="Bonometti L."/>
            <person name="Westerberg I."/>
            <person name="Brannstrom I.O."/>
            <person name="Guillou S."/>
            <person name="Cros-Aarteil S."/>
            <person name="Calhoun S."/>
            <person name="Haridas S."/>
            <person name="Kuo A."/>
            <person name="Mondo S."/>
            <person name="Pangilinan J."/>
            <person name="Riley R."/>
            <person name="LaButti K."/>
            <person name="Andreopoulos B."/>
            <person name="Lipzen A."/>
            <person name="Chen C."/>
            <person name="Yan M."/>
            <person name="Daum C."/>
            <person name="Ng V."/>
            <person name="Clum A."/>
            <person name="Steindorff A."/>
            <person name="Ohm R.A."/>
            <person name="Martin F."/>
            <person name="Silar P."/>
            <person name="Natvig D.O."/>
            <person name="Lalanne C."/>
            <person name="Gautier V."/>
            <person name="Ament-Velasquez S.L."/>
            <person name="Kruys A."/>
            <person name="Hutchinson M.I."/>
            <person name="Powell A.J."/>
            <person name="Barry K."/>
            <person name="Miller A.N."/>
            <person name="Grigoriev I.V."/>
            <person name="Debuchy R."/>
            <person name="Gladieux P."/>
            <person name="Hiltunen Thoren M."/>
            <person name="Johannesson H."/>
        </authorList>
    </citation>
    <scope>NUCLEOTIDE SEQUENCE</scope>
    <source>
        <strain evidence="1">CBS 892.96</strain>
    </source>
</reference>
<sequence length="263" mass="29296">MGLALGSLSTARFHGTVGISFLHWILSPMWVIGLGPMTVGYCRWLTRGGCVCFPGSLSPSIYAPNMLQYVPTYDAEKGLSTRWRCDGAQRCKLLFGRILLSARTMLILHMLHSLAGLCPDRIPSIACHFRITHRLAQGLAVIKHTEAASNLPFWNYSCALITSEPDFWLLSSVGERLDLGSGQTTSPLCPQNEMHASNSTVTPRDANWNWPYVAWARVALAWLQGTLRPFSSSTRWGTFCPSNWARFFPLSPWLNLTEGSYGR</sequence>
<dbReference type="Proteomes" id="UP001302321">
    <property type="component" value="Unassembled WGS sequence"/>
</dbReference>
<proteinExistence type="predicted"/>
<reference evidence="1" key="2">
    <citation type="submission" date="2023-05" db="EMBL/GenBank/DDBJ databases">
        <authorList>
            <consortium name="Lawrence Berkeley National Laboratory"/>
            <person name="Steindorff A."/>
            <person name="Hensen N."/>
            <person name="Bonometti L."/>
            <person name="Westerberg I."/>
            <person name="Brannstrom I.O."/>
            <person name="Guillou S."/>
            <person name="Cros-Aarteil S."/>
            <person name="Calhoun S."/>
            <person name="Haridas S."/>
            <person name="Kuo A."/>
            <person name="Mondo S."/>
            <person name="Pangilinan J."/>
            <person name="Riley R."/>
            <person name="Labutti K."/>
            <person name="Andreopoulos B."/>
            <person name="Lipzen A."/>
            <person name="Chen C."/>
            <person name="Yanf M."/>
            <person name="Daum C."/>
            <person name="Ng V."/>
            <person name="Clum A."/>
            <person name="Ohm R."/>
            <person name="Martin F."/>
            <person name="Silar P."/>
            <person name="Natvig D."/>
            <person name="Lalanne C."/>
            <person name="Gautier V."/>
            <person name="Ament-Velasquez S.L."/>
            <person name="Kruys A."/>
            <person name="Hutchinson M.I."/>
            <person name="Powell A.J."/>
            <person name="Barry K."/>
            <person name="Miller A.N."/>
            <person name="Grigoriev I.V."/>
            <person name="Debuchy R."/>
            <person name="Gladieux P."/>
            <person name="Thoren M.H."/>
            <person name="Johannesson H."/>
        </authorList>
    </citation>
    <scope>NUCLEOTIDE SEQUENCE</scope>
    <source>
        <strain evidence="1">CBS 892.96</strain>
    </source>
</reference>
<gene>
    <name evidence="1" type="ORF">QBC36DRAFT_128405</name>
</gene>
<protein>
    <submittedName>
        <fullName evidence="1">Uncharacterized protein</fullName>
    </submittedName>
</protein>
<dbReference type="AlphaFoldDB" id="A0AAN6W8Y3"/>
<comment type="caution">
    <text evidence="1">The sequence shown here is derived from an EMBL/GenBank/DDBJ whole genome shotgun (WGS) entry which is preliminary data.</text>
</comment>
<keyword evidence="2" id="KW-1185">Reference proteome</keyword>
<evidence type="ECO:0000313" key="1">
    <source>
        <dbReference type="EMBL" id="KAK4177558.1"/>
    </source>
</evidence>
<name>A0AAN6W8Y3_9PEZI</name>
<evidence type="ECO:0000313" key="2">
    <source>
        <dbReference type="Proteomes" id="UP001302321"/>
    </source>
</evidence>
<accession>A0AAN6W8Y3</accession>